<comment type="cofactor">
    <cofactor evidence="4">
        <name>Mg(2+)</name>
        <dbReference type="ChEBI" id="CHEBI:18420"/>
    </cofactor>
    <text evidence="4">Divalent metal ions. Mg(2+) is the most effective.</text>
</comment>
<evidence type="ECO:0000313" key="6">
    <source>
        <dbReference type="Proteomes" id="UP001344447"/>
    </source>
</evidence>
<evidence type="ECO:0000313" key="5">
    <source>
        <dbReference type="EMBL" id="KAK5580982.1"/>
    </source>
</evidence>
<dbReference type="GO" id="GO:0016791">
    <property type="term" value="F:phosphatase activity"/>
    <property type="evidence" value="ECO:0007669"/>
    <property type="project" value="InterPro"/>
</dbReference>
<accession>A0AAN7TXR7</accession>
<dbReference type="InterPro" id="IPR006357">
    <property type="entry name" value="HAD-SF_hydro_IIA"/>
</dbReference>
<feature type="binding site" evidence="4">
    <location>
        <position position="28"/>
    </location>
    <ligand>
        <name>Mg(2+)</name>
        <dbReference type="ChEBI" id="CHEBI:18420"/>
    </ligand>
</feature>
<dbReference type="PANTHER" id="PTHR19288">
    <property type="entry name" value="4-NITROPHENYLPHOSPHATASE-RELATED"/>
    <property type="match status" value="1"/>
</dbReference>
<keyword evidence="6" id="KW-1185">Reference proteome</keyword>
<reference evidence="5 6" key="1">
    <citation type="submission" date="2023-11" db="EMBL/GenBank/DDBJ databases">
        <title>Dfirmibasis_genome.</title>
        <authorList>
            <person name="Edelbroek B."/>
            <person name="Kjellin J."/>
            <person name="Jerlstrom-Hultqvist J."/>
            <person name="Soderbom F."/>
        </authorList>
    </citation>
    <scope>NUCLEOTIDE SEQUENCE [LARGE SCALE GENOMIC DNA]</scope>
    <source>
        <strain evidence="5 6">TNS-C-14</strain>
    </source>
</reference>
<dbReference type="Proteomes" id="UP001344447">
    <property type="component" value="Unassembled WGS sequence"/>
</dbReference>
<dbReference type="Pfam" id="PF13242">
    <property type="entry name" value="Hydrolase_like"/>
    <property type="match status" value="1"/>
</dbReference>
<dbReference type="InterPro" id="IPR036412">
    <property type="entry name" value="HAD-like_sf"/>
</dbReference>
<protein>
    <recommendedName>
        <fullName evidence="7">4-nitrophenylphosphatase</fullName>
    </recommendedName>
</protein>
<evidence type="ECO:0000256" key="2">
    <source>
        <dbReference type="PIRSR" id="PIRSR000915-1"/>
    </source>
</evidence>
<dbReference type="Pfam" id="PF13344">
    <property type="entry name" value="Hydrolase_6"/>
    <property type="match status" value="1"/>
</dbReference>
<organism evidence="5 6">
    <name type="scientific">Dictyostelium firmibasis</name>
    <dbReference type="NCBI Taxonomy" id="79012"/>
    <lineage>
        <taxon>Eukaryota</taxon>
        <taxon>Amoebozoa</taxon>
        <taxon>Evosea</taxon>
        <taxon>Eumycetozoa</taxon>
        <taxon>Dictyostelia</taxon>
        <taxon>Dictyosteliales</taxon>
        <taxon>Dictyosteliaceae</taxon>
        <taxon>Dictyostelium</taxon>
    </lineage>
</organism>
<dbReference type="GO" id="GO:0046872">
    <property type="term" value="F:metal ion binding"/>
    <property type="evidence" value="ECO:0007669"/>
    <property type="project" value="UniProtKB-KW"/>
</dbReference>
<keyword evidence="4" id="KW-0460">Magnesium</keyword>
<dbReference type="PANTHER" id="PTHR19288:SF46">
    <property type="entry name" value="HALOACID DEHALOGENASE-LIKE HYDROLASE DOMAIN-CONTAINING PROTEIN 2"/>
    <property type="match status" value="1"/>
</dbReference>
<dbReference type="NCBIfam" id="TIGR01460">
    <property type="entry name" value="HAD-SF-IIA"/>
    <property type="match status" value="1"/>
</dbReference>
<dbReference type="InterPro" id="IPR006349">
    <property type="entry name" value="PGP_euk"/>
</dbReference>
<evidence type="ECO:0000256" key="4">
    <source>
        <dbReference type="PIRSR" id="PIRSR000915-3"/>
    </source>
</evidence>
<dbReference type="InterPro" id="IPR023214">
    <property type="entry name" value="HAD_sf"/>
</dbReference>
<feature type="active site" description="Proton donor" evidence="2">
    <location>
        <position position="30"/>
    </location>
</feature>
<comment type="caution">
    <text evidence="5">The sequence shown here is derived from an EMBL/GenBank/DDBJ whole genome shotgun (WGS) entry which is preliminary data.</text>
</comment>
<dbReference type="SUPFAM" id="SSF56784">
    <property type="entry name" value="HAD-like"/>
    <property type="match status" value="1"/>
</dbReference>
<dbReference type="FunFam" id="3.40.50.1000:FF:000280">
    <property type="entry name" value="HAD-superfamily hydrolase, subfamily IIA containing protein"/>
    <property type="match status" value="1"/>
</dbReference>
<keyword evidence="4" id="KW-0479">Metal-binding</keyword>
<proteinExistence type="predicted"/>
<feature type="binding site" evidence="3">
    <location>
        <position position="224"/>
    </location>
    <ligand>
        <name>substrate</name>
    </ligand>
</feature>
<dbReference type="EMBL" id="JAVFKY010000002">
    <property type="protein sequence ID" value="KAK5580982.1"/>
    <property type="molecule type" value="Genomic_DNA"/>
</dbReference>
<keyword evidence="1" id="KW-0378">Hydrolase</keyword>
<evidence type="ECO:0000256" key="3">
    <source>
        <dbReference type="PIRSR" id="PIRSR000915-2"/>
    </source>
</evidence>
<dbReference type="PIRSF" id="PIRSF000915">
    <property type="entry name" value="PGP-type_phosphatase"/>
    <property type="match status" value="1"/>
</dbReference>
<feature type="active site" description="Nucleophile" evidence="2">
    <location>
        <position position="28"/>
    </location>
</feature>
<evidence type="ECO:0000256" key="1">
    <source>
        <dbReference type="ARBA" id="ARBA00022801"/>
    </source>
</evidence>
<dbReference type="NCBIfam" id="TIGR01452">
    <property type="entry name" value="PGP_euk"/>
    <property type="match status" value="1"/>
</dbReference>
<dbReference type="GO" id="GO:0005737">
    <property type="term" value="C:cytoplasm"/>
    <property type="evidence" value="ECO:0007669"/>
    <property type="project" value="TreeGrafter"/>
</dbReference>
<gene>
    <name evidence="5" type="ORF">RB653_001009</name>
</gene>
<evidence type="ECO:0008006" key="7">
    <source>
        <dbReference type="Google" id="ProtNLM"/>
    </source>
</evidence>
<sequence>MNLISYSSEINNDNKKSFIDSIDTFIFDCDGVLWIADTIVPGAIETLNYLRHTLGKKILFVTNNSTKTRQQFQDKIKSFGIECFIDEVYGSSYGAAIYLNQINFPKDSKKVFIIGEYGLEKELNDQNFKTIKEINKLKDGLDSVQNTVIDKDIGAVIVGMDTQLTFQKATYAHMCIKEIEGCLFIATNPDSSYPVKDGKTLPGAGSIVSMIQTSTQVKPITIGKPETLLLDVILKKDNLDPKRTLFVGDRLDTDIAFAFNGGIKSLLVLTGISQLSEINNIDSKINPNFYTNTIADLLPSNN</sequence>
<name>A0AAN7TXR7_9MYCE</name>
<dbReference type="AlphaFoldDB" id="A0AAN7TXR7"/>
<feature type="binding site" evidence="4">
    <location>
        <position position="30"/>
    </location>
    <ligand>
        <name>Mg(2+)</name>
        <dbReference type="ChEBI" id="CHEBI:18420"/>
    </ligand>
</feature>
<feature type="binding site" evidence="4">
    <location>
        <position position="249"/>
    </location>
    <ligand>
        <name>Mg(2+)</name>
        <dbReference type="ChEBI" id="CHEBI:18420"/>
    </ligand>
</feature>
<dbReference type="Gene3D" id="3.40.50.1000">
    <property type="entry name" value="HAD superfamily/HAD-like"/>
    <property type="match status" value="2"/>
</dbReference>